<name>A0A3S4QZS4_9ACTO</name>
<dbReference type="AlphaFoldDB" id="A0A3S4QZS4"/>
<feature type="domain" description="Peptidase S9 prolyl oligopeptidase catalytic" evidence="2">
    <location>
        <begin position="229"/>
        <end position="387"/>
    </location>
</feature>
<evidence type="ECO:0000313" key="4">
    <source>
        <dbReference type="Proteomes" id="UP000266895"/>
    </source>
</evidence>
<dbReference type="Proteomes" id="UP000266895">
    <property type="component" value="Chromosome"/>
</dbReference>
<feature type="transmembrane region" description="Helical" evidence="1">
    <location>
        <begin position="567"/>
        <end position="591"/>
    </location>
</feature>
<feature type="transmembrane region" description="Helical" evidence="1">
    <location>
        <begin position="488"/>
        <end position="513"/>
    </location>
</feature>
<dbReference type="InterPro" id="IPR001375">
    <property type="entry name" value="Peptidase_S9_cat"/>
</dbReference>
<protein>
    <submittedName>
        <fullName evidence="3">Predicted dienelactone hydrolase</fullName>
    </submittedName>
</protein>
<dbReference type="EMBL" id="LR134350">
    <property type="protein sequence ID" value="VEG26546.1"/>
    <property type="molecule type" value="Genomic_DNA"/>
</dbReference>
<dbReference type="Pfam" id="PF00326">
    <property type="entry name" value="Peptidase_S9"/>
    <property type="match status" value="1"/>
</dbReference>
<dbReference type="GO" id="GO:0008236">
    <property type="term" value="F:serine-type peptidase activity"/>
    <property type="evidence" value="ECO:0007669"/>
    <property type="project" value="InterPro"/>
</dbReference>
<dbReference type="GO" id="GO:0006508">
    <property type="term" value="P:proteolysis"/>
    <property type="evidence" value="ECO:0007669"/>
    <property type="project" value="InterPro"/>
</dbReference>
<dbReference type="PANTHER" id="PTHR43265:SF1">
    <property type="entry name" value="ESTERASE ESTD"/>
    <property type="match status" value="1"/>
</dbReference>
<dbReference type="RefSeq" id="WP_269471398.1">
    <property type="nucleotide sequence ID" value="NZ_LR134350.1"/>
</dbReference>
<feature type="transmembrane region" description="Helical" evidence="1">
    <location>
        <begin position="446"/>
        <end position="467"/>
    </location>
</feature>
<sequence>MRRRPRPRAQPARPSAAELRSGGRWLRDFPRRSWRLLRRMWVADRRRSLLIVAGLVVLAGVLALLGAGGTEISEILATVVLGALVLAVSRDHRTVGSVVVSVLALSLVGTLAGPRWTPEPLTTDMTPVTSDTRIGGQVLTTAVGSYEVDTSTVTVTQADGSQVQALLRRPVGVRAPTPGVVFLHGAGTQNIEGFTEQATALASAGITTIVPAKPMEDYSTTARDYPAMARDYQRSVDYLRSLEGVDPERVGLYAESEGGYPGVVLAARDQRIAFLVLASAPVVELRQQATFAAGSYLERVGVPAPLLTIIARVLGSQDMPGGGFDYADFDARPYEERITAPVLMVYGTADDSMPLVQGPLTIRRSLAVNGNTALTVRYYEDANHGLKLGASTDGPLAPGVARDLARWVDGLPTTAHALPHVAGATPVQDYWARAPGPTRWYASGDLMLAALGLGLGLVLLACLVWLVGQGPRLRGRRGLHLPDPLGRWTASLCLSVVAAWVLYLAYIWAVVILAMSYRTNHWLSYGGWLLAQATALGSVVLLVKVVQRAATMRTAPSRPAALRLTATGRVVLGSALTGAVILLVALSYWGLFPMLV</sequence>
<keyword evidence="1" id="KW-1133">Transmembrane helix</keyword>
<feature type="transmembrane region" description="Helical" evidence="1">
    <location>
        <begin position="525"/>
        <end position="546"/>
    </location>
</feature>
<gene>
    <name evidence="3" type="ORF">NCTC11636_00578</name>
</gene>
<evidence type="ECO:0000256" key="1">
    <source>
        <dbReference type="SAM" id="Phobius"/>
    </source>
</evidence>
<dbReference type="InterPro" id="IPR053145">
    <property type="entry name" value="AB_hydrolase_Est10"/>
</dbReference>
<evidence type="ECO:0000313" key="3">
    <source>
        <dbReference type="EMBL" id="VEG26546.1"/>
    </source>
</evidence>
<dbReference type="InterPro" id="IPR029058">
    <property type="entry name" value="AB_hydrolase_fold"/>
</dbReference>
<evidence type="ECO:0000259" key="2">
    <source>
        <dbReference type="Pfam" id="PF00326"/>
    </source>
</evidence>
<feature type="transmembrane region" description="Helical" evidence="1">
    <location>
        <begin position="72"/>
        <end position="88"/>
    </location>
</feature>
<dbReference type="SUPFAM" id="SSF53474">
    <property type="entry name" value="alpha/beta-Hydrolases"/>
    <property type="match status" value="1"/>
</dbReference>
<feature type="transmembrane region" description="Helical" evidence="1">
    <location>
        <begin position="48"/>
        <end position="66"/>
    </location>
</feature>
<organism evidence="3 4">
    <name type="scientific">Actinomyces howellii</name>
    <dbReference type="NCBI Taxonomy" id="52771"/>
    <lineage>
        <taxon>Bacteria</taxon>
        <taxon>Bacillati</taxon>
        <taxon>Actinomycetota</taxon>
        <taxon>Actinomycetes</taxon>
        <taxon>Actinomycetales</taxon>
        <taxon>Actinomycetaceae</taxon>
        <taxon>Actinomyces</taxon>
    </lineage>
</organism>
<keyword evidence="3" id="KW-0378">Hydrolase</keyword>
<dbReference type="PANTHER" id="PTHR43265">
    <property type="entry name" value="ESTERASE ESTD"/>
    <property type="match status" value="1"/>
</dbReference>
<dbReference type="GO" id="GO:0052689">
    <property type="term" value="F:carboxylic ester hydrolase activity"/>
    <property type="evidence" value="ECO:0007669"/>
    <property type="project" value="TreeGrafter"/>
</dbReference>
<reference evidence="3 4" key="1">
    <citation type="submission" date="2018-12" db="EMBL/GenBank/DDBJ databases">
        <authorList>
            <consortium name="Pathogen Informatics"/>
        </authorList>
    </citation>
    <scope>NUCLEOTIDE SEQUENCE [LARGE SCALE GENOMIC DNA]</scope>
    <source>
        <strain evidence="3 4">NCTC11636</strain>
    </source>
</reference>
<keyword evidence="1" id="KW-0472">Membrane</keyword>
<proteinExistence type="predicted"/>
<keyword evidence="1" id="KW-0812">Transmembrane</keyword>
<accession>A0A3S4QZS4</accession>
<dbReference type="KEGG" id="ahw:NCTC11636_00578"/>
<feature type="transmembrane region" description="Helical" evidence="1">
    <location>
        <begin position="95"/>
        <end position="116"/>
    </location>
</feature>
<keyword evidence="4" id="KW-1185">Reference proteome</keyword>
<dbReference type="Gene3D" id="3.40.50.1820">
    <property type="entry name" value="alpha/beta hydrolase"/>
    <property type="match status" value="1"/>
</dbReference>